<accession>A0A1J8QXM3</accession>
<keyword evidence="2" id="KW-1185">Reference proteome</keyword>
<name>A0A1J8QXM3_9AGAM</name>
<proteinExistence type="predicted"/>
<protein>
    <submittedName>
        <fullName evidence="1">Uncharacterized protein</fullName>
    </submittedName>
</protein>
<dbReference type="Proteomes" id="UP000183567">
    <property type="component" value="Unassembled WGS sequence"/>
</dbReference>
<sequence length="131" mass="15119">MSASQLLRQAIQNSTVLDSEAESILPHRHTQYYGFWITQQWLIDLGKNIQHPNDHLYPPYIDEYFMRGFDHIQWAVGINPMSVEVCLQPKNGGAPPEYLDADGDVLILSVMSDDEEDYPIRPAQKQVDYLR</sequence>
<organism evidence="1 2">
    <name type="scientific">Rhizopogon vesiculosus</name>
    <dbReference type="NCBI Taxonomy" id="180088"/>
    <lineage>
        <taxon>Eukaryota</taxon>
        <taxon>Fungi</taxon>
        <taxon>Dikarya</taxon>
        <taxon>Basidiomycota</taxon>
        <taxon>Agaricomycotina</taxon>
        <taxon>Agaricomycetes</taxon>
        <taxon>Agaricomycetidae</taxon>
        <taxon>Boletales</taxon>
        <taxon>Suillineae</taxon>
        <taxon>Rhizopogonaceae</taxon>
        <taxon>Rhizopogon</taxon>
    </lineage>
</organism>
<gene>
    <name evidence="1" type="ORF">AZE42_06171</name>
</gene>
<evidence type="ECO:0000313" key="1">
    <source>
        <dbReference type="EMBL" id="OJA14226.1"/>
    </source>
</evidence>
<reference evidence="1 2" key="1">
    <citation type="submission" date="2016-03" db="EMBL/GenBank/DDBJ databases">
        <title>Comparative genomics of the ectomycorrhizal sister species Rhizopogon vinicolor and Rhizopogon vesiculosus (Basidiomycota: Boletales) reveals a divergence of the mating type B locus.</title>
        <authorList>
            <person name="Mujic A.B."/>
            <person name="Kuo A."/>
            <person name="Tritt A."/>
            <person name="Lipzen A."/>
            <person name="Chen C."/>
            <person name="Johnson J."/>
            <person name="Sharma A."/>
            <person name="Barry K."/>
            <person name="Grigoriev I.V."/>
            <person name="Spatafora J.W."/>
        </authorList>
    </citation>
    <scope>NUCLEOTIDE SEQUENCE [LARGE SCALE GENOMIC DNA]</scope>
    <source>
        <strain evidence="1 2">AM-OR11-056</strain>
    </source>
</reference>
<dbReference type="EMBL" id="LVVM01003813">
    <property type="protein sequence ID" value="OJA14226.1"/>
    <property type="molecule type" value="Genomic_DNA"/>
</dbReference>
<dbReference type="OrthoDB" id="2609391at2759"/>
<evidence type="ECO:0000313" key="2">
    <source>
        <dbReference type="Proteomes" id="UP000183567"/>
    </source>
</evidence>
<dbReference type="AlphaFoldDB" id="A0A1J8QXM3"/>
<comment type="caution">
    <text evidence="1">The sequence shown here is derived from an EMBL/GenBank/DDBJ whole genome shotgun (WGS) entry which is preliminary data.</text>
</comment>